<protein>
    <submittedName>
        <fullName evidence="2">Histone acetyltransferase type b catalytic</fullName>
    </submittedName>
</protein>
<dbReference type="RefSeq" id="XP_067925516.1">
    <property type="nucleotide sequence ID" value="XM_068062501.1"/>
</dbReference>
<feature type="compositionally biased region" description="Low complexity" evidence="1">
    <location>
        <begin position="145"/>
        <end position="174"/>
    </location>
</feature>
<evidence type="ECO:0000313" key="2">
    <source>
        <dbReference type="EMBL" id="PHJ23842.1"/>
    </source>
</evidence>
<comment type="caution">
    <text evidence="2">The sequence shown here is derived from an EMBL/GenBank/DDBJ whole genome shotgun (WGS) entry which is preliminary data.</text>
</comment>
<keyword evidence="2" id="KW-0808">Transferase</keyword>
<dbReference type="EMBL" id="MIGC01000979">
    <property type="protein sequence ID" value="PHJ23842.1"/>
    <property type="molecule type" value="Genomic_DNA"/>
</dbReference>
<feature type="region of interest" description="Disordered" evidence="1">
    <location>
        <begin position="84"/>
        <end position="104"/>
    </location>
</feature>
<evidence type="ECO:0000256" key="1">
    <source>
        <dbReference type="SAM" id="MobiDB-lite"/>
    </source>
</evidence>
<accession>A0A2C6L9H6</accession>
<dbReference type="Proteomes" id="UP000221165">
    <property type="component" value="Unassembled WGS sequence"/>
</dbReference>
<feature type="region of interest" description="Disordered" evidence="1">
    <location>
        <begin position="120"/>
        <end position="183"/>
    </location>
</feature>
<keyword evidence="3" id="KW-1185">Reference proteome</keyword>
<dbReference type="OrthoDB" id="332779at2759"/>
<reference evidence="2 3" key="1">
    <citation type="journal article" date="2017" name="Int. J. Parasitol.">
        <title>The genome of the protozoan parasite Cystoisospora suis and a reverse vaccinology approach to identify vaccine candidates.</title>
        <authorList>
            <person name="Palmieri N."/>
            <person name="Shrestha A."/>
            <person name="Ruttkowski B."/>
            <person name="Beck T."/>
            <person name="Vogl C."/>
            <person name="Tomley F."/>
            <person name="Blake D.P."/>
            <person name="Joachim A."/>
        </authorList>
    </citation>
    <scope>NUCLEOTIDE SEQUENCE [LARGE SCALE GENOMIC DNA]</scope>
    <source>
        <strain evidence="2 3">Wien I</strain>
    </source>
</reference>
<sequence length="690" mass="76949">MRASAIPCFSSVPSLSAGPNTSRCTRSLCGAFSLAACGGLESRTPFTTRVRAHSTQGSQQAQGRDQRAGRLNQHLQKLIVHQSSRLNAHGPSSSSSSVAAPSGENQFEIPVIRRFSRFHRGPRTSSSAPGEQSPHRLSVSERRSMSQQSSSTLSHGSPVSPSETSPSPESKLPSQKNEERRQGLRECVSRLDELFHLPHQQWLPRHASFPLGSRKWRYLRNLSCEQLGASERNGQKPAALSASNSDPVPHSRRTTTHPVSPSSSSFCSPSEVPEVLSAQEALLVAWRLAKSKADFQWCLKGLNLLINFGRLNPDWQLSDKLFALALHCNRRDEASQLLSLFQHFLRYPPSSHLLFALMDEAIQAGRPQEVRQYFAVMRENWQIPITPAAYVVTLRSVFLIPDCSPDARLKEAMVIYNDAGDLGVPLPSIAHQIVLDQTLTLAEQHLKSSSVTRESKENDDGEEKQEKEGVEEDEEGRDARKGITSYTVDELLQLAYSIHMRAVRDFARDRTFHRGWATCALSSSLPSFWSFLSSFRQHETPSQKSLDNTGSNLPVEISTFPSQIPPTAYISSGFLLRTAWWAWLCTRRSEEQRKTAMSLQTTGEERNFEEPVQGICLSSLQSSGVWMLLLREACSQHLQELSLSSLGSAFRDPPFCFLSSLSRQLKHADTPLERREARQALEALQGSFSF</sequence>
<feature type="region of interest" description="Disordered" evidence="1">
    <location>
        <begin position="230"/>
        <end position="265"/>
    </location>
</feature>
<dbReference type="VEuPathDB" id="ToxoDB:CSUI_002299"/>
<proteinExistence type="predicted"/>
<name>A0A2C6L9H6_9APIC</name>
<evidence type="ECO:0000313" key="3">
    <source>
        <dbReference type="Proteomes" id="UP000221165"/>
    </source>
</evidence>
<feature type="region of interest" description="Disordered" evidence="1">
    <location>
        <begin position="446"/>
        <end position="481"/>
    </location>
</feature>
<organism evidence="2 3">
    <name type="scientific">Cystoisospora suis</name>
    <dbReference type="NCBI Taxonomy" id="483139"/>
    <lineage>
        <taxon>Eukaryota</taxon>
        <taxon>Sar</taxon>
        <taxon>Alveolata</taxon>
        <taxon>Apicomplexa</taxon>
        <taxon>Conoidasida</taxon>
        <taxon>Coccidia</taxon>
        <taxon>Eucoccidiorida</taxon>
        <taxon>Eimeriorina</taxon>
        <taxon>Sarcocystidae</taxon>
        <taxon>Cystoisospora</taxon>
    </lineage>
</organism>
<dbReference type="AlphaFoldDB" id="A0A2C6L9H6"/>
<feature type="compositionally biased region" description="Basic and acidic residues" evidence="1">
    <location>
        <begin position="453"/>
        <end position="468"/>
    </location>
</feature>
<gene>
    <name evidence="2" type="ORF">CSUI_002299</name>
</gene>
<dbReference type="GeneID" id="94425712"/>
<dbReference type="GO" id="GO:0016740">
    <property type="term" value="F:transferase activity"/>
    <property type="evidence" value="ECO:0007669"/>
    <property type="project" value="UniProtKB-KW"/>
</dbReference>